<dbReference type="Gene3D" id="3.65.10.10">
    <property type="entry name" value="Enolpyruvate transferase domain"/>
    <property type="match status" value="2"/>
</dbReference>
<dbReference type="PANTHER" id="PTHR43783:SF1">
    <property type="entry name" value="UDP-N-ACETYLGLUCOSAMINE 1-CARBOXYVINYLTRANSFERASE"/>
    <property type="match status" value="1"/>
</dbReference>
<organism evidence="15 16">
    <name type="scientific">Candidatus Scatocola faecipullorum</name>
    <dbReference type="NCBI Taxonomy" id="2840917"/>
    <lineage>
        <taxon>Bacteria</taxon>
        <taxon>Pseudomonadati</taxon>
        <taxon>Pseudomonadota</taxon>
        <taxon>Alphaproteobacteria</taxon>
        <taxon>Rhodospirillales</taxon>
        <taxon>Rhodospirillaceae</taxon>
        <taxon>Rhodospirillaceae incertae sedis</taxon>
        <taxon>Candidatus Scatocola</taxon>
    </lineage>
</organism>
<evidence type="ECO:0000256" key="7">
    <source>
        <dbReference type="ARBA" id="ARBA00022984"/>
    </source>
</evidence>
<dbReference type="EC" id="2.5.1.7" evidence="13"/>
<dbReference type="GO" id="GO:0005737">
    <property type="term" value="C:cytoplasm"/>
    <property type="evidence" value="ECO:0007669"/>
    <property type="project" value="UniProtKB-SubCell"/>
</dbReference>
<comment type="pathway">
    <text evidence="2 13">Cell wall biogenesis; peptidoglycan biosynthesis.</text>
</comment>
<evidence type="ECO:0000256" key="5">
    <source>
        <dbReference type="ARBA" id="ARBA00022679"/>
    </source>
</evidence>
<reference evidence="15" key="1">
    <citation type="submission" date="2020-10" db="EMBL/GenBank/DDBJ databases">
        <authorList>
            <person name="Gilroy R."/>
        </authorList>
    </citation>
    <scope>NUCLEOTIDE SEQUENCE</scope>
    <source>
        <strain evidence="15">ChiW3-316</strain>
    </source>
</reference>
<dbReference type="FunFam" id="3.65.10.10:FF:000001">
    <property type="entry name" value="UDP-N-acetylglucosamine 1-carboxyvinyltransferase"/>
    <property type="match status" value="1"/>
</dbReference>
<comment type="subcellular location">
    <subcellularLocation>
        <location evidence="1 13">Cytoplasm</location>
    </subcellularLocation>
</comment>
<dbReference type="AlphaFoldDB" id="A0A9D1SAG4"/>
<keyword evidence="4 13" id="KW-0132">Cell division</keyword>
<evidence type="ECO:0000256" key="13">
    <source>
        <dbReference type="HAMAP-Rule" id="MF_00111"/>
    </source>
</evidence>
<accession>A0A9D1SAG4</accession>
<keyword evidence="6 13" id="KW-0133">Cell shape</keyword>
<dbReference type="InterPro" id="IPR013792">
    <property type="entry name" value="RNA3'P_cycl/enolpyr_Trfase_a/b"/>
</dbReference>
<dbReference type="InterPro" id="IPR005750">
    <property type="entry name" value="UDP_GlcNAc_COvinyl_MurA"/>
</dbReference>
<evidence type="ECO:0000256" key="12">
    <source>
        <dbReference type="ARBA" id="ARBA00047527"/>
    </source>
</evidence>
<dbReference type="EMBL" id="DVNC01000028">
    <property type="protein sequence ID" value="HIU53209.1"/>
    <property type="molecule type" value="Genomic_DNA"/>
</dbReference>
<evidence type="ECO:0000256" key="9">
    <source>
        <dbReference type="ARBA" id="ARBA00023316"/>
    </source>
</evidence>
<feature type="active site" description="Proton donor" evidence="13">
    <location>
        <position position="124"/>
    </location>
</feature>
<evidence type="ECO:0000256" key="4">
    <source>
        <dbReference type="ARBA" id="ARBA00022618"/>
    </source>
</evidence>
<feature type="modified residue" description="2-(S-cysteinyl)pyruvic acid O-phosphothioketal" evidence="13">
    <location>
        <position position="124"/>
    </location>
</feature>
<feature type="binding site" evidence="13">
    <location>
        <begin position="22"/>
        <end position="23"/>
    </location>
    <ligand>
        <name>phosphoenolpyruvate</name>
        <dbReference type="ChEBI" id="CHEBI:58702"/>
    </ligand>
</feature>
<protein>
    <recommendedName>
        <fullName evidence="13">UDP-N-acetylglucosamine 1-carboxyvinyltransferase</fullName>
        <ecNumber evidence="13">2.5.1.7</ecNumber>
    </recommendedName>
    <alternativeName>
        <fullName evidence="13">Enoylpyruvate transferase</fullName>
    </alternativeName>
    <alternativeName>
        <fullName evidence="13">UDP-N-acetylglucosamine enolpyruvyl transferase</fullName>
        <shortName evidence="13">EPT</shortName>
    </alternativeName>
</protein>
<dbReference type="GO" id="GO:0019277">
    <property type="term" value="P:UDP-N-acetylgalactosamine biosynthetic process"/>
    <property type="evidence" value="ECO:0007669"/>
    <property type="project" value="InterPro"/>
</dbReference>
<evidence type="ECO:0000256" key="11">
    <source>
        <dbReference type="ARBA" id="ARBA00038367"/>
    </source>
</evidence>
<feature type="domain" description="Enolpyruvate transferase" evidence="14">
    <location>
        <begin position="8"/>
        <end position="416"/>
    </location>
</feature>
<dbReference type="GO" id="GO:0009252">
    <property type="term" value="P:peptidoglycan biosynthetic process"/>
    <property type="evidence" value="ECO:0007669"/>
    <property type="project" value="UniProtKB-UniRule"/>
</dbReference>
<keyword evidence="5 13" id="KW-0808">Transferase</keyword>
<comment type="caution">
    <text evidence="15">The sequence shown here is derived from an EMBL/GenBank/DDBJ whole genome shotgun (WGS) entry which is preliminary data.</text>
</comment>
<dbReference type="GO" id="GO:0008360">
    <property type="term" value="P:regulation of cell shape"/>
    <property type="evidence" value="ECO:0007669"/>
    <property type="project" value="UniProtKB-KW"/>
</dbReference>
<dbReference type="CDD" id="cd01555">
    <property type="entry name" value="UdpNAET"/>
    <property type="match status" value="1"/>
</dbReference>
<dbReference type="SUPFAM" id="SSF55205">
    <property type="entry name" value="EPT/RTPC-like"/>
    <property type="match status" value="1"/>
</dbReference>
<dbReference type="GO" id="GO:0008760">
    <property type="term" value="F:UDP-N-acetylglucosamine 1-carboxyvinyltransferase activity"/>
    <property type="evidence" value="ECO:0007669"/>
    <property type="project" value="UniProtKB-UniRule"/>
</dbReference>
<comment type="function">
    <text evidence="13">Cell wall formation. Adds enolpyruvyl to UDP-N-acetylglucosamine.</text>
</comment>
<dbReference type="InterPro" id="IPR050068">
    <property type="entry name" value="MurA_subfamily"/>
</dbReference>
<keyword evidence="9 13" id="KW-0961">Cell wall biogenesis/degradation</keyword>
<feature type="binding site" evidence="13">
    <location>
        <position position="336"/>
    </location>
    <ligand>
        <name>UDP-N-acetyl-alpha-D-glucosamine</name>
        <dbReference type="ChEBI" id="CHEBI:57705"/>
    </ligand>
</feature>
<name>A0A9D1SAG4_9PROT</name>
<comment type="similarity">
    <text evidence="11 13">Belongs to the EPSP synthase family. MurA subfamily.</text>
</comment>
<dbReference type="InterPro" id="IPR036968">
    <property type="entry name" value="Enolpyruvate_Tfrase_sf"/>
</dbReference>
<keyword evidence="8 13" id="KW-0131">Cell cycle</keyword>
<evidence type="ECO:0000256" key="2">
    <source>
        <dbReference type="ARBA" id="ARBA00004752"/>
    </source>
</evidence>
<evidence type="ECO:0000256" key="8">
    <source>
        <dbReference type="ARBA" id="ARBA00023306"/>
    </source>
</evidence>
<evidence type="ECO:0000313" key="15">
    <source>
        <dbReference type="EMBL" id="HIU53209.1"/>
    </source>
</evidence>
<dbReference type="HAMAP" id="MF_00111">
    <property type="entry name" value="MurA"/>
    <property type="match status" value="1"/>
</dbReference>
<evidence type="ECO:0000256" key="10">
    <source>
        <dbReference type="ARBA" id="ARBA00023317"/>
    </source>
</evidence>
<comment type="catalytic activity">
    <reaction evidence="12 13">
        <text>phosphoenolpyruvate + UDP-N-acetyl-alpha-D-glucosamine = UDP-N-acetyl-3-O-(1-carboxyvinyl)-alpha-D-glucosamine + phosphate</text>
        <dbReference type="Rhea" id="RHEA:18681"/>
        <dbReference type="ChEBI" id="CHEBI:43474"/>
        <dbReference type="ChEBI" id="CHEBI:57705"/>
        <dbReference type="ChEBI" id="CHEBI:58702"/>
        <dbReference type="ChEBI" id="CHEBI:68483"/>
        <dbReference type="EC" id="2.5.1.7"/>
    </reaction>
</comment>
<dbReference type="NCBIfam" id="NF006873">
    <property type="entry name" value="PRK09369.1"/>
    <property type="match status" value="1"/>
</dbReference>
<feature type="binding site" evidence="13">
    <location>
        <position position="314"/>
    </location>
    <ligand>
        <name>UDP-N-acetyl-alpha-D-glucosamine</name>
        <dbReference type="ChEBI" id="CHEBI:57705"/>
    </ligand>
</feature>
<gene>
    <name evidence="13 15" type="primary">murA</name>
    <name evidence="15" type="ORF">IAD20_03915</name>
</gene>
<reference evidence="15" key="2">
    <citation type="journal article" date="2021" name="PeerJ">
        <title>Extensive microbial diversity within the chicken gut microbiome revealed by metagenomics and culture.</title>
        <authorList>
            <person name="Gilroy R."/>
            <person name="Ravi A."/>
            <person name="Getino M."/>
            <person name="Pursley I."/>
            <person name="Horton D.L."/>
            <person name="Alikhan N.F."/>
            <person name="Baker D."/>
            <person name="Gharbi K."/>
            <person name="Hall N."/>
            <person name="Watson M."/>
            <person name="Adriaenssens E.M."/>
            <person name="Foster-Nyarko E."/>
            <person name="Jarju S."/>
            <person name="Secka A."/>
            <person name="Antonio M."/>
            <person name="Oren A."/>
            <person name="Chaudhuri R.R."/>
            <person name="La Ragione R."/>
            <person name="Hildebrand F."/>
            <person name="Pallen M.J."/>
        </authorList>
    </citation>
    <scope>NUCLEOTIDE SEQUENCE</scope>
    <source>
        <strain evidence="15">ChiW3-316</strain>
    </source>
</reference>
<dbReference type="GO" id="GO:0071555">
    <property type="term" value="P:cell wall organization"/>
    <property type="evidence" value="ECO:0007669"/>
    <property type="project" value="UniProtKB-KW"/>
</dbReference>
<dbReference type="Proteomes" id="UP000824107">
    <property type="component" value="Unassembled WGS sequence"/>
</dbReference>
<evidence type="ECO:0000259" key="14">
    <source>
        <dbReference type="Pfam" id="PF00275"/>
    </source>
</evidence>
<evidence type="ECO:0000313" key="16">
    <source>
        <dbReference type="Proteomes" id="UP000824107"/>
    </source>
</evidence>
<evidence type="ECO:0000256" key="3">
    <source>
        <dbReference type="ARBA" id="ARBA00022490"/>
    </source>
</evidence>
<feature type="binding site" evidence="13">
    <location>
        <position position="100"/>
    </location>
    <ligand>
        <name>UDP-N-acetyl-alpha-D-glucosamine</name>
        <dbReference type="ChEBI" id="CHEBI:57705"/>
    </ligand>
</feature>
<evidence type="ECO:0000256" key="1">
    <source>
        <dbReference type="ARBA" id="ARBA00004496"/>
    </source>
</evidence>
<keyword evidence="7 13" id="KW-0573">Peptidoglycan synthesis</keyword>
<keyword evidence="10 13" id="KW-0670">Pyruvate</keyword>
<dbReference type="PANTHER" id="PTHR43783">
    <property type="entry name" value="UDP-N-ACETYLGLUCOSAMINE 1-CARBOXYVINYLTRANSFERASE"/>
    <property type="match status" value="1"/>
</dbReference>
<comment type="caution">
    <text evidence="13">Lacks conserved residue(s) required for the propagation of feature annotation.</text>
</comment>
<dbReference type="GO" id="GO:0051301">
    <property type="term" value="P:cell division"/>
    <property type="evidence" value="ECO:0007669"/>
    <property type="project" value="UniProtKB-KW"/>
</dbReference>
<dbReference type="Pfam" id="PF00275">
    <property type="entry name" value="EPSP_synthase"/>
    <property type="match status" value="1"/>
</dbReference>
<dbReference type="InterPro" id="IPR001986">
    <property type="entry name" value="Enolpyruvate_Tfrase_dom"/>
</dbReference>
<keyword evidence="3 13" id="KW-0963">Cytoplasm</keyword>
<evidence type="ECO:0000256" key="6">
    <source>
        <dbReference type="ARBA" id="ARBA00022960"/>
    </source>
</evidence>
<dbReference type="NCBIfam" id="TIGR01072">
    <property type="entry name" value="murA"/>
    <property type="match status" value="1"/>
</dbReference>
<proteinExistence type="inferred from homology"/>
<sequence>MDKIKIIGGNRLNGQIYISGAKNAALPLICASLLTDETVTLTNMPMLSDIRSMNALLEQMGTQIDSFDDFVDGHATKTYSYRTQKFSSLIAPYDYVRKMRASYYVLGPVLAREGHVELSLPGGCAIGARPMDIHLSSLEQMGATIEIKNGYVHADIKGRLKGAHITFHTASVGATCNILMAATLAEGETVIENAAKEPEIGDLIDLLTAMGAKIEGRDSSKLTIQGVDKLHGAQHKVIADRIEAGSYAIAAAITNGRLELINAQASTLRTPIEILRAMGVSVEEGKDSLLIDAKGKTLTGQDIMTDYYPGFPTDLQAQFMALMTVSEGASLVTENIWENRFMHVPELMRMGANINVHGHASAIVRGVKRLSGAPVMATDLRASFALVLAGLAAEGETVVNRVYHLDRGYEKLDEKLRAVGADIERIKEAD</sequence>